<dbReference type="InterPro" id="IPR011032">
    <property type="entry name" value="GroES-like_sf"/>
</dbReference>
<protein>
    <submittedName>
        <fullName evidence="2">NADPH:quinone reductase</fullName>
    </submittedName>
</protein>
<accession>A0A917CZD2</accession>
<dbReference type="InterPro" id="IPR036291">
    <property type="entry name" value="NAD(P)-bd_dom_sf"/>
</dbReference>
<dbReference type="Gene3D" id="3.40.50.720">
    <property type="entry name" value="NAD(P)-binding Rossmann-like Domain"/>
    <property type="match status" value="1"/>
</dbReference>
<keyword evidence="3" id="KW-1185">Reference proteome</keyword>
<proteinExistence type="predicted"/>
<dbReference type="CDD" id="cd05289">
    <property type="entry name" value="MDR_like_2"/>
    <property type="match status" value="1"/>
</dbReference>
<dbReference type="SMART" id="SM00829">
    <property type="entry name" value="PKS_ER"/>
    <property type="match status" value="1"/>
</dbReference>
<dbReference type="SUPFAM" id="SSF51735">
    <property type="entry name" value="NAD(P)-binding Rossmann-fold domains"/>
    <property type="match status" value="1"/>
</dbReference>
<dbReference type="Proteomes" id="UP000654257">
    <property type="component" value="Unassembled WGS sequence"/>
</dbReference>
<dbReference type="InterPro" id="IPR052585">
    <property type="entry name" value="Lipid_raft_assoc_Zn_ADH"/>
</dbReference>
<dbReference type="EMBL" id="BMCU01000001">
    <property type="protein sequence ID" value="GGG00898.1"/>
    <property type="molecule type" value="Genomic_DNA"/>
</dbReference>
<gene>
    <name evidence="2" type="ORF">GCM10007304_13540</name>
</gene>
<dbReference type="AlphaFoldDB" id="A0A917CZD2"/>
<dbReference type="GO" id="GO:0016491">
    <property type="term" value="F:oxidoreductase activity"/>
    <property type="evidence" value="ECO:0007669"/>
    <property type="project" value="InterPro"/>
</dbReference>
<name>A0A917CZD2_9NOCA</name>
<dbReference type="PANTHER" id="PTHR43482:SF1">
    <property type="entry name" value="PROTEIN AST1-RELATED"/>
    <property type="match status" value="1"/>
</dbReference>
<evidence type="ECO:0000259" key="1">
    <source>
        <dbReference type="SMART" id="SM00829"/>
    </source>
</evidence>
<dbReference type="PANTHER" id="PTHR43482">
    <property type="entry name" value="PROTEIN AST1-RELATED"/>
    <property type="match status" value="1"/>
</dbReference>
<dbReference type="Pfam" id="PF08240">
    <property type="entry name" value="ADH_N"/>
    <property type="match status" value="1"/>
</dbReference>
<organism evidence="2 3">
    <name type="scientific">Rhodococcoides trifolii</name>
    <dbReference type="NCBI Taxonomy" id="908250"/>
    <lineage>
        <taxon>Bacteria</taxon>
        <taxon>Bacillati</taxon>
        <taxon>Actinomycetota</taxon>
        <taxon>Actinomycetes</taxon>
        <taxon>Mycobacteriales</taxon>
        <taxon>Nocardiaceae</taxon>
        <taxon>Rhodococcoides</taxon>
    </lineage>
</organism>
<sequence length="297" mass="29822">MPLAYCFTAYGGPETQVLLDLPTPQPGPGQLLVQVRAAGVDPADWKVRSGLRKATVPVTFPAILGREVAGTVTATGEGVTGFEPGDDVFGAADGGYAEYTLVDAASAAHKPEGVSFADASTLPVAAGTAYDALDQMKVAADTTLVVIGAGGGVGTAALQIARSRGARVLGIASESKAAVVRELGALWLDRGTVPRERVDAILDLVGGDTLRSVAAALAPDGRLISVADPSTATALGGSGVTRRRTSDAFAALAALVESGVLDPRVGLRFPLARAGEALAAVEDGHAAGKVVLEIGCG</sequence>
<reference evidence="2" key="1">
    <citation type="journal article" date="2014" name="Int. J. Syst. Evol. Microbiol.">
        <title>Complete genome sequence of Corynebacterium casei LMG S-19264T (=DSM 44701T), isolated from a smear-ripened cheese.</title>
        <authorList>
            <consortium name="US DOE Joint Genome Institute (JGI-PGF)"/>
            <person name="Walter F."/>
            <person name="Albersmeier A."/>
            <person name="Kalinowski J."/>
            <person name="Ruckert C."/>
        </authorList>
    </citation>
    <scope>NUCLEOTIDE SEQUENCE</scope>
    <source>
        <strain evidence="2">CCM 7905</strain>
    </source>
</reference>
<evidence type="ECO:0000313" key="3">
    <source>
        <dbReference type="Proteomes" id="UP000654257"/>
    </source>
</evidence>
<evidence type="ECO:0000313" key="2">
    <source>
        <dbReference type="EMBL" id="GGG00898.1"/>
    </source>
</evidence>
<reference evidence="2" key="2">
    <citation type="submission" date="2020-09" db="EMBL/GenBank/DDBJ databases">
        <authorList>
            <person name="Sun Q."/>
            <person name="Sedlacek I."/>
        </authorList>
    </citation>
    <scope>NUCLEOTIDE SEQUENCE</scope>
    <source>
        <strain evidence="2">CCM 7905</strain>
    </source>
</reference>
<dbReference type="InterPro" id="IPR013154">
    <property type="entry name" value="ADH-like_N"/>
</dbReference>
<dbReference type="SUPFAM" id="SSF50129">
    <property type="entry name" value="GroES-like"/>
    <property type="match status" value="1"/>
</dbReference>
<comment type="caution">
    <text evidence="2">The sequence shown here is derived from an EMBL/GenBank/DDBJ whole genome shotgun (WGS) entry which is preliminary data.</text>
</comment>
<dbReference type="InterPro" id="IPR020843">
    <property type="entry name" value="ER"/>
</dbReference>
<feature type="domain" description="Enoyl reductase (ER)" evidence="1">
    <location>
        <begin position="11"/>
        <end position="292"/>
    </location>
</feature>
<dbReference type="Pfam" id="PF13602">
    <property type="entry name" value="ADH_zinc_N_2"/>
    <property type="match status" value="1"/>
</dbReference>
<dbReference type="Gene3D" id="3.90.180.10">
    <property type="entry name" value="Medium-chain alcohol dehydrogenases, catalytic domain"/>
    <property type="match status" value="1"/>
</dbReference>
<dbReference type="RefSeq" id="WP_188543858.1">
    <property type="nucleotide sequence ID" value="NZ_BMCU01000001.1"/>
</dbReference>